<dbReference type="EMBL" id="CM045759">
    <property type="protein sequence ID" value="KAI8018977.1"/>
    <property type="molecule type" value="Genomic_DNA"/>
</dbReference>
<accession>A0ACC0HZB4</accession>
<sequence length="435" mass="48730">MIKRAHLPTISLISPYLHPPKPASTSSSTAPTSTIDSPTEVPNLVKTLILNITHQIPRMNQNLSIDDMVLPEVQLTRMTHSAVGSYLEPESEAIHLVGIEWWIEEIRLNIEAKWQSAGGRPVQATQMAALSSLVLNQEKVRDISGLSSLDQFPIFPNRSSMDVMLWNCRGAGNKVFKRNFRELIRVHRPDVVALFETKVTFSSMGLFFNNLGFTSSTVVDPIGRVGGIWLIWNPTQVSVSAYVATSQVIQATIKRENFKEWILSVVYASPNISLRHKLWKDLEDTAVAMRSPWLVAGDFNDVGGQDERRSFSHSNQQGRLSSLLCLILLISALLCQIAALRTFSLDKLQYWMESASGISNLAHFLSMETIDHFNTMIKPVVYLLMFYSFSNLRSSFVDNYIVLLCLVYCVTHIGYASSPIFLGLVSPKVSNNISH</sequence>
<keyword evidence="2" id="KW-1185">Reference proteome</keyword>
<protein>
    <submittedName>
        <fullName evidence="1">Uncharacterized protein</fullName>
    </submittedName>
</protein>
<proteinExistence type="predicted"/>
<dbReference type="Proteomes" id="UP001060215">
    <property type="component" value="Chromosome 2"/>
</dbReference>
<gene>
    <name evidence="1" type="ORF">LOK49_LG04G02439</name>
</gene>
<reference evidence="1 2" key="1">
    <citation type="journal article" date="2022" name="Plant J.">
        <title>Chromosome-level genome of Camellia lanceoleosa provides a valuable resource for understanding genome evolution and self-incompatibility.</title>
        <authorList>
            <person name="Gong W."/>
            <person name="Xiao S."/>
            <person name="Wang L."/>
            <person name="Liao Z."/>
            <person name="Chang Y."/>
            <person name="Mo W."/>
            <person name="Hu G."/>
            <person name="Li W."/>
            <person name="Zhao G."/>
            <person name="Zhu H."/>
            <person name="Hu X."/>
            <person name="Ji K."/>
            <person name="Xiang X."/>
            <person name="Song Q."/>
            <person name="Yuan D."/>
            <person name="Jin S."/>
            <person name="Zhang L."/>
        </authorList>
    </citation>
    <scope>NUCLEOTIDE SEQUENCE [LARGE SCALE GENOMIC DNA]</scope>
    <source>
        <strain evidence="1">SQ_2022a</strain>
    </source>
</reference>
<organism evidence="1 2">
    <name type="scientific">Camellia lanceoleosa</name>
    <dbReference type="NCBI Taxonomy" id="1840588"/>
    <lineage>
        <taxon>Eukaryota</taxon>
        <taxon>Viridiplantae</taxon>
        <taxon>Streptophyta</taxon>
        <taxon>Embryophyta</taxon>
        <taxon>Tracheophyta</taxon>
        <taxon>Spermatophyta</taxon>
        <taxon>Magnoliopsida</taxon>
        <taxon>eudicotyledons</taxon>
        <taxon>Gunneridae</taxon>
        <taxon>Pentapetalae</taxon>
        <taxon>asterids</taxon>
        <taxon>Ericales</taxon>
        <taxon>Theaceae</taxon>
        <taxon>Camellia</taxon>
    </lineage>
</organism>
<evidence type="ECO:0000313" key="2">
    <source>
        <dbReference type="Proteomes" id="UP001060215"/>
    </source>
</evidence>
<evidence type="ECO:0000313" key="1">
    <source>
        <dbReference type="EMBL" id="KAI8018977.1"/>
    </source>
</evidence>
<comment type="caution">
    <text evidence="1">The sequence shown here is derived from an EMBL/GenBank/DDBJ whole genome shotgun (WGS) entry which is preliminary data.</text>
</comment>
<name>A0ACC0HZB4_9ERIC</name>